<keyword evidence="2" id="KW-0238">DNA-binding</keyword>
<evidence type="ECO:0000256" key="5">
    <source>
        <dbReference type="SAM" id="MobiDB-lite"/>
    </source>
</evidence>
<evidence type="ECO:0000256" key="2">
    <source>
        <dbReference type="ARBA" id="ARBA00023125"/>
    </source>
</evidence>
<dbReference type="PROSITE" id="PS51005">
    <property type="entry name" value="NAC"/>
    <property type="match status" value="1"/>
</dbReference>
<accession>A0A392RWW5</accession>
<keyword evidence="4" id="KW-0539">Nucleus</keyword>
<dbReference type="AlphaFoldDB" id="A0A392RWW5"/>
<feature type="domain" description="NAC" evidence="6">
    <location>
        <begin position="1"/>
        <end position="32"/>
    </location>
</feature>
<evidence type="ECO:0000256" key="3">
    <source>
        <dbReference type="ARBA" id="ARBA00023163"/>
    </source>
</evidence>
<protein>
    <submittedName>
        <fullName evidence="7">NAC domain-containing protein 2-like</fullName>
    </submittedName>
</protein>
<feature type="region of interest" description="Disordered" evidence="5">
    <location>
        <begin position="54"/>
        <end position="73"/>
    </location>
</feature>
<feature type="non-terminal residue" evidence="7">
    <location>
        <position position="73"/>
    </location>
</feature>
<evidence type="ECO:0000313" key="7">
    <source>
        <dbReference type="EMBL" id="MCI40280.1"/>
    </source>
</evidence>
<dbReference type="GO" id="GO:0006355">
    <property type="term" value="P:regulation of DNA-templated transcription"/>
    <property type="evidence" value="ECO:0007669"/>
    <property type="project" value="InterPro"/>
</dbReference>
<keyword evidence="1" id="KW-0805">Transcription regulation</keyword>
<evidence type="ECO:0000256" key="4">
    <source>
        <dbReference type="ARBA" id="ARBA00023242"/>
    </source>
</evidence>
<proteinExistence type="predicted"/>
<keyword evidence="8" id="KW-1185">Reference proteome</keyword>
<name>A0A392RWW5_9FABA</name>
<dbReference type="GO" id="GO:0003677">
    <property type="term" value="F:DNA binding"/>
    <property type="evidence" value="ECO:0007669"/>
    <property type="project" value="UniProtKB-KW"/>
</dbReference>
<organism evidence="7 8">
    <name type="scientific">Trifolium medium</name>
    <dbReference type="NCBI Taxonomy" id="97028"/>
    <lineage>
        <taxon>Eukaryota</taxon>
        <taxon>Viridiplantae</taxon>
        <taxon>Streptophyta</taxon>
        <taxon>Embryophyta</taxon>
        <taxon>Tracheophyta</taxon>
        <taxon>Spermatophyta</taxon>
        <taxon>Magnoliopsida</taxon>
        <taxon>eudicotyledons</taxon>
        <taxon>Gunneridae</taxon>
        <taxon>Pentapetalae</taxon>
        <taxon>rosids</taxon>
        <taxon>fabids</taxon>
        <taxon>Fabales</taxon>
        <taxon>Fabaceae</taxon>
        <taxon>Papilionoideae</taxon>
        <taxon>50 kb inversion clade</taxon>
        <taxon>NPAAA clade</taxon>
        <taxon>Hologalegina</taxon>
        <taxon>IRL clade</taxon>
        <taxon>Trifolieae</taxon>
        <taxon>Trifolium</taxon>
    </lineage>
</organism>
<dbReference type="Proteomes" id="UP000265520">
    <property type="component" value="Unassembled WGS sequence"/>
</dbReference>
<reference evidence="7 8" key="1">
    <citation type="journal article" date="2018" name="Front. Plant Sci.">
        <title>Red Clover (Trifolium pratense) and Zigzag Clover (T. medium) - A Picture of Genomic Similarities and Differences.</title>
        <authorList>
            <person name="Dluhosova J."/>
            <person name="Istvanek J."/>
            <person name="Nedelnik J."/>
            <person name="Repkova J."/>
        </authorList>
    </citation>
    <scope>NUCLEOTIDE SEQUENCE [LARGE SCALE GENOMIC DNA]</scope>
    <source>
        <strain evidence="8">cv. 10/8</strain>
        <tissue evidence="7">Leaf</tissue>
    </source>
</reference>
<evidence type="ECO:0000259" key="6">
    <source>
        <dbReference type="PROSITE" id="PS51005"/>
    </source>
</evidence>
<sequence>MHEYRLANVDRSAGKKNNLRLDDWVLCRIYNKKGKIEKFNTNNTPKVQNYYEHEEEQEHEMKPEIKKLGNYQL</sequence>
<dbReference type="InterPro" id="IPR036093">
    <property type="entry name" value="NAC_dom_sf"/>
</dbReference>
<comment type="caution">
    <text evidence="7">The sequence shown here is derived from an EMBL/GenBank/DDBJ whole genome shotgun (WGS) entry which is preliminary data.</text>
</comment>
<evidence type="ECO:0000313" key="8">
    <source>
        <dbReference type="Proteomes" id="UP000265520"/>
    </source>
</evidence>
<dbReference type="EMBL" id="LXQA010277874">
    <property type="protein sequence ID" value="MCI40280.1"/>
    <property type="molecule type" value="Genomic_DNA"/>
</dbReference>
<dbReference type="Gene3D" id="2.170.150.80">
    <property type="entry name" value="NAC domain"/>
    <property type="match status" value="1"/>
</dbReference>
<keyword evidence="3" id="KW-0804">Transcription</keyword>
<dbReference type="InterPro" id="IPR003441">
    <property type="entry name" value="NAC-dom"/>
</dbReference>
<evidence type="ECO:0000256" key="1">
    <source>
        <dbReference type="ARBA" id="ARBA00023015"/>
    </source>
</evidence>